<evidence type="ECO:0008006" key="3">
    <source>
        <dbReference type="Google" id="ProtNLM"/>
    </source>
</evidence>
<protein>
    <recommendedName>
        <fullName evidence="3">F-box domain-containing protein</fullName>
    </recommendedName>
</protein>
<organism evidence="1 2">
    <name type="scientific">Jimgerdemannia flammicorona</name>
    <dbReference type="NCBI Taxonomy" id="994334"/>
    <lineage>
        <taxon>Eukaryota</taxon>
        <taxon>Fungi</taxon>
        <taxon>Fungi incertae sedis</taxon>
        <taxon>Mucoromycota</taxon>
        <taxon>Mucoromycotina</taxon>
        <taxon>Endogonomycetes</taxon>
        <taxon>Endogonales</taxon>
        <taxon>Endogonaceae</taxon>
        <taxon>Jimgerdemannia</taxon>
    </lineage>
</organism>
<accession>A0A433Q9X2</accession>
<name>A0A433Q9X2_9FUNG</name>
<evidence type="ECO:0000313" key="1">
    <source>
        <dbReference type="EMBL" id="RUS26585.1"/>
    </source>
</evidence>
<dbReference type="EMBL" id="RBNJ01010121">
    <property type="protein sequence ID" value="RUS26585.1"/>
    <property type="molecule type" value="Genomic_DNA"/>
</dbReference>
<keyword evidence="2" id="KW-1185">Reference proteome</keyword>
<dbReference type="Gene3D" id="3.80.10.10">
    <property type="entry name" value="Ribonuclease Inhibitor"/>
    <property type="match status" value="1"/>
</dbReference>
<gene>
    <name evidence="1" type="ORF">BC938DRAFT_470563</name>
</gene>
<evidence type="ECO:0000313" key="2">
    <source>
        <dbReference type="Proteomes" id="UP000274822"/>
    </source>
</evidence>
<proteinExistence type="predicted"/>
<reference evidence="1 2" key="1">
    <citation type="journal article" date="2018" name="New Phytol.">
        <title>Phylogenomics of Endogonaceae and evolution of mycorrhizas within Mucoromycota.</title>
        <authorList>
            <person name="Chang Y."/>
            <person name="Desiro A."/>
            <person name="Na H."/>
            <person name="Sandor L."/>
            <person name="Lipzen A."/>
            <person name="Clum A."/>
            <person name="Barry K."/>
            <person name="Grigoriev I.V."/>
            <person name="Martin F.M."/>
            <person name="Stajich J.E."/>
            <person name="Smith M.E."/>
            <person name="Bonito G."/>
            <person name="Spatafora J.W."/>
        </authorList>
    </citation>
    <scope>NUCLEOTIDE SEQUENCE [LARGE SCALE GENOMIC DNA]</scope>
    <source>
        <strain evidence="1 2">AD002</strain>
    </source>
</reference>
<sequence length="106" mass="11854">MMTKALAGSFSNLESFSFVGESWQCGNGIQSVNTLEHVVSRCPRLKTLSLTRYWGVNSDLMEWLLRDAVELESLTLEEVYIREGRVVMVRPREGIEEACQVGVGGV</sequence>
<dbReference type="AlphaFoldDB" id="A0A433Q9X2"/>
<dbReference type="InterPro" id="IPR032675">
    <property type="entry name" value="LRR_dom_sf"/>
</dbReference>
<comment type="caution">
    <text evidence="1">The sequence shown here is derived from an EMBL/GenBank/DDBJ whole genome shotgun (WGS) entry which is preliminary data.</text>
</comment>
<dbReference type="Proteomes" id="UP000274822">
    <property type="component" value="Unassembled WGS sequence"/>
</dbReference>